<protein>
    <submittedName>
        <fullName evidence="1">SapC family protein</fullName>
    </submittedName>
</protein>
<comment type="caution">
    <text evidence="1">The sequence shown here is derived from an EMBL/GenBank/DDBJ whole genome shotgun (WGS) entry which is preliminary data.</text>
</comment>
<reference evidence="1 2" key="1">
    <citation type="submission" date="2022-03" db="EMBL/GenBank/DDBJ databases">
        <authorList>
            <person name="Jo J.-H."/>
            <person name="Im W.-T."/>
        </authorList>
    </citation>
    <scope>NUCLEOTIDE SEQUENCE [LARGE SCALE GENOMIC DNA]</scope>
    <source>
        <strain evidence="1 2">SM33</strain>
    </source>
</reference>
<dbReference type="Pfam" id="PF07277">
    <property type="entry name" value="SapC"/>
    <property type="match status" value="1"/>
</dbReference>
<gene>
    <name evidence="1" type="ORF">LZ016_14875</name>
</gene>
<organism evidence="1 2">
    <name type="scientific">Sphingomonas telluris</name>
    <dbReference type="NCBI Taxonomy" id="2907998"/>
    <lineage>
        <taxon>Bacteria</taxon>
        <taxon>Pseudomonadati</taxon>
        <taxon>Pseudomonadota</taxon>
        <taxon>Alphaproteobacteria</taxon>
        <taxon>Sphingomonadales</taxon>
        <taxon>Sphingomonadaceae</taxon>
        <taxon>Sphingomonas</taxon>
    </lineage>
</organism>
<name>A0ABS9VRR5_9SPHN</name>
<evidence type="ECO:0000313" key="1">
    <source>
        <dbReference type="EMBL" id="MCH8617379.1"/>
    </source>
</evidence>
<dbReference type="InterPro" id="IPR010836">
    <property type="entry name" value="SapC"/>
</dbReference>
<dbReference type="Proteomes" id="UP001203058">
    <property type="component" value="Unassembled WGS sequence"/>
</dbReference>
<keyword evidence="2" id="KW-1185">Reference proteome</keyword>
<sequence length="238" mass="26522">MSTHEILTAEAHRDLRIRTERNADLGDAVMSCVTVPDEFRRVQNEYPILFRLSPERDSFTALAIFGFETGENLFLEDGKWDARYRPLAMEIQPFLIGTPAEEGGGRQVHIDTASSRIGKGEGVRVFDEHGRPTPFLENIADQLGALHEGYQASSDFFASLRRHDLLEPMTLEVTLNDGSKNRLVGFHTIDEARLEVLDADAVGELHENGHLMPIFMAVASLSNLTALIARKNKKIGHG</sequence>
<accession>A0ABS9VRR5</accession>
<proteinExistence type="predicted"/>
<dbReference type="RefSeq" id="WP_241448250.1">
    <property type="nucleotide sequence ID" value="NZ_JAKZHW010000002.1"/>
</dbReference>
<dbReference type="EMBL" id="JAKZHW010000002">
    <property type="protein sequence ID" value="MCH8617379.1"/>
    <property type="molecule type" value="Genomic_DNA"/>
</dbReference>
<evidence type="ECO:0000313" key="2">
    <source>
        <dbReference type="Proteomes" id="UP001203058"/>
    </source>
</evidence>